<dbReference type="Proteomes" id="UP000023152">
    <property type="component" value="Unassembled WGS sequence"/>
</dbReference>
<dbReference type="OrthoDB" id="6142015at2759"/>
<reference evidence="1 2" key="1">
    <citation type="journal article" date="2013" name="Curr. Biol.">
        <title>The Genome of the Foraminiferan Reticulomyxa filosa.</title>
        <authorList>
            <person name="Glockner G."/>
            <person name="Hulsmann N."/>
            <person name="Schleicher M."/>
            <person name="Noegel A.A."/>
            <person name="Eichinger L."/>
            <person name="Gallinger C."/>
            <person name="Pawlowski J."/>
            <person name="Sierra R."/>
            <person name="Euteneuer U."/>
            <person name="Pillet L."/>
            <person name="Moustafa A."/>
            <person name="Platzer M."/>
            <person name="Groth M."/>
            <person name="Szafranski K."/>
            <person name="Schliwa M."/>
        </authorList>
    </citation>
    <scope>NUCLEOTIDE SEQUENCE [LARGE SCALE GENOMIC DNA]</scope>
</reference>
<dbReference type="AlphaFoldDB" id="X6LE84"/>
<comment type="caution">
    <text evidence="1">The sequence shown here is derived from an EMBL/GenBank/DDBJ whole genome shotgun (WGS) entry which is preliminary data.</text>
</comment>
<feature type="non-terminal residue" evidence="1">
    <location>
        <position position="1145"/>
    </location>
</feature>
<dbReference type="InterPro" id="IPR027417">
    <property type="entry name" value="P-loop_NTPase"/>
</dbReference>
<dbReference type="GO" id="GO:0016887">
    <property type="term" value="F:ATP hydrolysis activity"/>
    <property type="evidence" value="ECO:0007669"/>
    <property type="project" value="InterPro"/>
</dbReference>
<dbReference type="PANTHER" id="PTHR22605">
    <property type="entry name" value="RZ-TYPE DOMAIN-CONTAINING PROTEIN"/>
    <property type="match status" value="1"/>
</dbReference>
<dbReference type="Gene3D" id="3.40.50.300">
    <property type="entry name" value="P-loop containing nucleotide triphosphate hydrolases"/>
    <property type="match status" value="1"/>
</dbReference>
<accession>X6LE84</accession>
<dbReference type="SUPFAM" id="SSF52540">
    <property type="entry name" value="P-loop containing nucleoside triphosphate hydrolases"/>
    <property type="match status" value="1"/>
</dbReference>
<dbReference type="InterPro" id="IPR031248">
    <property type="entry name" value="RNF213"/>
</dbReference>
<dbReference type="GO" id="GO:0004842">
    <property type="term" value="F:ubiquitin-protein transferase activity"/>
    <property type="evidence" value="ECO:0007669"/>
    <property type="project" value="InterPro"/>
</dbReference>
<protein>
    <submittedName>
        <fullName evidence="1">Uncharacterized protein</fullName>
    </submittedName>
</protein>
<gene>
    <name evidence="1" type="ORF">RFI_38075</name>
</gene>
<dbReference type="PANTHER" id="PTHR22605:SF1">
    <property type="entry name" value="RZ-TYPE DOMAIN-CONTAINING PROTEIN"/>
    <property type="match status" value="1"/>
</dbReference>
<keyword evidence="2" id="KW-1185">Reference proteome</keyword>
<evidence type="ECO:0000313" key="1">
    <source>
        <dbReference type="EMBL" id="ETN99406.1"/>
    </source>
</evidence>
<dbReference type="EMBL" id="ASPP01044043">
    <property type="protein sequence ID" value="ETN99406.1"/>
    <property type="molecule type" value="Genomic_DNA"/>
</dbReference>
<organism evidence="1 2">
    <name type="scientific">Reticulomyxa filosa</name>
    <dbReference type="NCBI Taxonomy" id="46433"/>
    <lineage>
        <taxon>Eukaryota</taxon>
        <taxon>Sar</taxon>
        <taxon>Rhizaria</taxon>
        <taxon>Retaria</taxon>
        <taxon>Foraminifera</taxon>
        <taxon>Monothalamids</taxon>
        <taxon>Reticulomyxidae</taxon>
        <taxon>Reticulomyxa</taxon>
    </lineage>
</organism>
<name>X6LE84_RETFI</name>
<sequence>MEEVTKANEDISIEQTLQHYNACIECVGESDKSCMIIGLFDVLVRFKDKIKILAENQNFNDETYFDDTLNVLSKSKHHEIQDLLTSLRHVNSTMQKTLWKCSLKDMTSLAKAILKLHSNGQEFIEMIKRCCDIDLDAISTLVKEADKIRTETSLEQLNDAMAFGEWQFASCGDVLKGKKEKQLNLKINDTVWFYEEIGENIDRVLLGVEKQELKKVESVIRQFEECKKISSYRIEFWKKGGRIDIENDEKVGNQNDKPLKLLVRSQIDEFEDCKKFWKQRLMEWKKQCFELREKFPALNYFCFNQVHFLIQKINQLNMPNCPDRAIKASKYIKPFLQKINCDLTDRDVDNVLKGWINFNLKDLDQHNINDSNNNFKQCKNSIAKFGMILHPIWISSQHNCVDEKPFSIGLNAGKPNLIIESKELLFELLGLFESQRFIPRAEHILICNETTTEEDIACLIFRAITNHKRMPLTTALTDSITIIETNHNSAKPLTTASTDLITITETNHKRMPLTTTLTDLITKTETNHKSAKPLYCLVYPEKLTSMTLNQICQNIHELLLSDIRLEQLKNNFYTFVVLSSNQENLLCKTLAPFKVIPHSLSFETLPNKILSGLYRNQWANSRVHDIATEPPWIQLYTSEKVAMGKSTLIQRDIQRIREIHKTKTVHEICVAFNSKDIDWMKIMDRFWSYHPCSNDVKDADINEENTLIIYHLNISSCVSKLINDFLFELLFLQHINSNSQISQCFHVNSNMIFLIEIPSTLDRPDFTVSPEKFFYLFFFTVKFPTVEVSSQNNEFEFEREAQYVIKWMQEFFNGNFKFFQTIFVLHFPTRKQKMFVCVFSRQSEKRQQDIDPDTMPDLEKGRMRRFMEKHFNEITKSNPVHQYSFFKYLYQQFLPLAQLTFLNQSLEVDKKSMQWKHEITKSVIKVATILCCRQYNHIKLNVEEKDQKIESTGEEEFYLCKKWHNSRECCYLVNQDGVLFCVIYSFVVSTENISVLISNKKNVNQKQLDEFQKLGFHLLDWQQDLTERELALQMKELDSQTEKEERLKLLFRILGTPSQGIMKEYEEKKVETAESLHDQIVNKLCNDEELSNYVLTFDNILKMIAIFMKIQTNTPVILMGETGCGKTSLIKFLGHVVNVQLIAVD</sequence>
<proteinExistence type="predicted"/>
<evidence type="ECO:0000313" key="2">
    <source>
        <dbReference type="Proteomes" id="UP000023152"/>
    </source>
</evidence>